<dbReference type="CDD" id="cd04301">
    <property type="entry name" value="NAT_SF"/>
    <property type="match status" value="1"/>
</dbReference>
<comment type="caution">
    <text evidence="6">The sequence shown here is derived from an EMBL/GenBank/DDBJ whole genome shotgun (WGS) entry which is preliminary data.</text>
</comment>
<dbReference type="InterPro" id="IPR002219">
    <property type="entry name" value="PKC_DAG/PE"/>
</dbReference>
<dbReference type="Gene3D" id="3.90.980.20">
    <property type="match status" value="1"/>
</dbReference>
<protein>
    <recommendedName>
        <fullName evidence="8">Cysteine-rich protein 2-binding protein</fullName>
    </recommendedName>
</protein>
<keyword evidence="3" id="KW-0862">Zinc</keyword>
<dbReference type="SUPFAM" id="SSF55729">
    <property type="entry name" value="Acyl-CoA N-acyltransferases (Nat)"/>
    <property type="match status" value="1"/>
</dbReference>
<gene>
    <name evidence="6" type="ORF">RN001_011056</name>
</gene>
<evidence type="ECO:0000313" key="6">
    <source>
        <dbReference type="EMBL" id="KAK4878550.1"/>
    </source>
</evidence>
<dbReference type="InterPro" id="IPR011011">
    <property type="entry name" value="Znf_FYVE_PHD"/>
</dbReference>
<feature type="domain" description="Phorbol-ester/DAG-type" evidence="4">
    <location>
        <begin position="1"/>
        <end position="48"/>
    </location>
</feature>
<name>A0AAN7SQM1_9COLE</name>
<evidence type="ECO:0000256" key="3">
    <source>
        <dbReference type="ARBA" id="ARBA00022833"/>
    </source>
</evidence>
<dbReference type="AlphaFoldDB" id="A0AAN7SQM1"/>
<dbReference type="PROSITE" id="PS51186">
    <property type="entry name" value="GNAT"/>
    <property type="match status" value="1"/>
</dbReference>
<sequence length="522" mass="60967">MEIESRNSSQKCKYCDCLVDDVDLDSLQCHECKMYVHVKCLKRGAVPGGLVADVFFQFTCCHCSPRGNEQFIRDKMPWLQAILLVLYHMQTRSPGLARKGYFHWKIHIAAFIDRNWDILFRKDFKRKKKWMGTVSGTLSHYSPHFFKSGTAVFNEQGWWTLTYPKLAPNVIVQLNTELMSEKQKLRETKLTIDDTQLLKGILLTKPYVTEEMLQITKTHDAPETEEVYVQTVKNSQKKKRFLLPTIASLSIPLPKRVKKTHKTDLQSKLLKKLSKSSVEDKIVETENVVKPAKFLDPMCHYNTSLDEYSCVRSLSMKVRLTGTVRKEPILSPYTSIYLPPYIRRDSKIRPSWLQLMDELKAKVHRSVPNWELPKRLPLDFVYIQPEHIPAINSLCNQFFWTGIDVSDTLRYPDFSCVVLYGKLIVAFAFVIPDVKFNECYISFIFTRPGWRKCGIAKFMLYHLIQTSLGRDITLHVSISNSALFLYQKFGFKVETVVLDFYNRYLRDDTRESKHAFFCRLER</sequence>
<organism evidence="6 7">
    <name type="scientific">Aquatica leii</name>
    <dbReference type="NCBI Taxonomy" id="1421715"/>
    <lineage>
        <taxon>Eukaryota</taxon>
        <taxon>Metazoa</taxon>
        <taxon>Ecdysozoa</taxon>
        <taxon>Arthropoda</taxon>
        <taxon>Hexapoda</taxon>
        <taxon>Insecta</taxon>
        <taxon>Pterygota</taxon>
        <taxon>Neoptera</taxon>
        <taxon>Endopterygota</taxon>
        <taxon>Coleoptera</taxon>
        <taxon>Polyphaga</taxon>
        <taxon>Elateriformia</taxon>
        <taxon>Elateroidea</taxon>
        <taxon>Lampyridae</taxon>
        <taxon>Luciolinae</taxon>
        <taxon>Aquatica</taxon>
    </lineage>
</organism>
<evidence type="ECO:0000256" key="1">
    <source>
        <dbReference type="ARBA" id="ARBA00022723"/>
    </source>
</evidence>
<feature type="domain" description="N-acetyltransferase" evidence="5">
    <location>
        <begin position="378"/>
        <end position="510"/>
    </location>
</feature>
<keyword evidence="7" id="KW-1185">Reference proteome</keyword>
<keyword evidence="2" id="KW-0863">Zinc-finger</keyword>
<evidence type="ECO:0000259" key="5">
    <source>
        <dbReference type="PROSITE" id="PS51186"/>
    </source>
</evidence>
<accession>A0AAN7SQM1</accession>
<dbReference type="PROSITE" id="PS01359">
    <property type="entry name" value="ZF_PHD_1"/>
    <property type="match status" value="1"/>
</dbReference>
<dbReference type="InterPro" id="IPR019786">
    <property type="entry name" value="Zinc_finger_PHD-type_CS"/>
</dbReference>
<dbReference type="Gene3D" id="3.40.630.30">
    <property type="match status" value="1"/>
</dbReference>
<dbReference type="InterPro" id="IPR016181">
    <property type="entry name" value="Acyl_CoA_acyltransferase"/>
</dbReference>
<proteinExistence type="predicted"/>
<dbReference type="PROSITE" id="PS50081">
    <property type="entry name" value="ZF_DAG_PE_2"/>
    <property type="match status" value="1"/>
</dbReference>
<evidence type="ECO:0000259" key="4">
    <source>
        <dbReference type="PROSITE" id="PS50081"/>
    </source>
</evidence>
<dbReference type="FunFam" id="3.40.630.30:FF:000013">
    <property type="entry name" value="cysteine-rich protein 2-binding protein-like"/>
    <property type="match status" value="1"/>
</dbReference>
<dbReference type="EMBL" id="JARPUR010000004">
    <property type="protein sequence ID" value="KAK4878550.1"/>
    <property type="molecule type" value="Genomic_DNA"/>
</dbReference>
<dbReference type="GO" id="GO:0008270">
    <property type="term" value="F:zinc ion binding"/>
    <property type="evidence" value="ECO:0007669"/>
    <property type="project" value="UniProtKB-KW"/>
</dbReference>
<reference evidence="7" key="1">
    <citation type="submission" date="2023-01" db="EMBL/GenBank/DDBJ databases">
        <title>Key to firefly adult light organ development and bioluminescence: homeobox transcription factors regulate luciferase expression and transportation to peroxisome.</title>
        <authorList>
            <person name="Fu X."/>
        </authorList>
    </citation>
    <scope>NUCLEOTIDE SEQUENCE [LARGE SCALE GENOMIC DNA]</scope>
</reference>
<dbReference type="Pfam" id="PF00583">
    <property type="entry name" value="Acetyltransf_1"/>
    <property type="match status" value="1"/>
</dbReference>
<evidence type="ECO:0008006" key="8">
    <source>
        <dbReference type="Google" id="ProtNLM"/>
    </source>
</evidence>
<dbReference type="GO" id="GO:0004402">
    <property type="term" value="F:histone acetyltransferase activity"/>
    <property type="evidence" value="ECO:0007669"/>
    <property type="project" value="TreeGrafter"/>
</dbReference>
<evidence type="ECO:0000313" key="7">
    <source>
        <dbReference type="Proteomes" id="UP001353858"/>
    </source>
</evidence>
<dbReference type="PANTHER" id="PTHR20916">
    <property type="entry name" value="CYSTEINE AND GLYCINE-RICH PROTEIN 2 BINDING PROTEIN"/>
    <property type="match status" value="1"/>
</dbReference>
<dbReference type="InterPro" id="IPR000182">
    <property type="entry name" value="GNAT_dom"/>
</dbReference>
<dbReference type="SUPFAM" id="SSF57903">
    <property type="entry name" value="FYVE/PHD zinc finger"/>
    <property type="match status" value="1"/>
</dbReference>
<keyword evidence="1" id="KW-0479">Metal-binding</keyword>
<dbReference type="Proteomes" id="UP001353858">
    <property type="component" value="Unassembled WGS sequence"/>
</dbReference>
<evidence type="ECO:0000256" key="2">
    <source>
        <dbReference type="ARBA" id="ARBA00022771"/>
    </source>
</evidence>
<dbReference type="PANTHER" id="PTHR20916:SF26">
    <property type="entry name" value="CYSTEINE-RICH PROTEIN 2-BINDING PROTEIN"/>
    <property type="match status" value="1"/>
</dbReference>